<dbReference type="GO" id="GO:0005886">
    <property type="term" value="C:plasma membrane"/>
    <property type="evidence" value="ECO:0007669"/>
    <property type="project" value="UniProtKB-SubCell"/>
</dbReference>
<evidence type="ECO:0000313" key="13">
    <source>
        <dbReference type="EMBL" id="MBE8716478.1"/>
    </source>
</evidence>
<dbReference type="Pfam" id="PF07963">
    <property type="entry name" value="N_methyl"/>
    <property type="match status" value="1"/>
</dbReference>
<evidence type="ECO:0000256" key="10">
    <source>
        <dbReference type="ARBA" id="ARBA00030775"/>
    </source>
</evidence>
<comment type="subcellular location">
    <subcellularLocation>
        <location evidence="1">Cell inner membrane</location>
        <topology evidence="1">Single-pass membrane protein</topology>
    </subcellularLocation>
</comment>
<dbReference type="InterPro" id="IPR022346">
    <property type="entry name" value="T2SS_GspH"/>
</dbReference>
<comment type="similarity">
    <text evidence="9">Belongs to the GSP H family.</text>
</comment>
<keyword evidence="4" id="KW-0488">Methylation</keyword>
<dbReference type="GO" id="GO:0015628">
    <property type="term" value="P:protein secretion by the type II secretion system"/>
    <property type="evidence" value="ECO:0007669"/>
    <property type="project" value="InterPro"/>
</dbReference>
<comment type="caution">
    <text evidence="13">The sequence shown here is derived from an EMBL/GenBank/DDBJ whole genome shotgun (WGS) entry which is preliminary data.</text>
</comment>
<dbReference type="NCBIfam" id="TIGR02532">
    <property type="entry name" value="IV_pilin_GFxxxE"/>
    <property type="match status" value="1"/>
</dbReference>
<keyword evidence="6 11" id="KW-0812">Transmembrane</keyword>
<evidence type="ECO:0000256" key="8">
    <source>
        <dbReference type="ARBA" id="ARBA00023136"/>
    </source>
</evidence>
<keyword evidence="3" id="KW-1003">Cell membrane</keyword>
<evidence type="ECO:0000256" key="2">
    <source>
        <dbReference type="ARBA" id="ARBA00021549"/>
    </source>
</evidence>
<keyword evidence="8 11" id="KW-0472">Membrane</keyword>
<evidence type="ECO:0000259" key="12">
    <source>
        <dbReference type="Pfam" id="PF12019"/>
    </source>
</evidence>
<evidence type="ECO:0000256" key="6">
    <source>
        <dbReference type="ARBA" id="ARBA00022692"/>
    </source>
</evidence>
<feature type="transmembrane region" description="Helical" evidence="11">
    <location>
        <begin position="12"/>
        <end position="35"/>
    </location>
</feature>
<evidence type="ECO:0000256" key="9">
    <source>
        <dbReference type="ARBA" id="ARBA00025772"/>
    </source>
</evidence>
<evidence type="ECO:0000256" key="5">
    <source>
        <dbReference type="ARBA" id="ARBA00022519"/>
    </source>
</evidence>
<dbReference type="Gene3D" id="3.55.40.10">
    <property type="entry name" value="minor pseudopilin epsh domain"/>
    <property type="match status" value="1"/>
</dbReference>
<evidence type="ECO:0000256" key="7">
    <source>
        <dbReference type="ARBA" id="ARBA00022989"/>
    </source>
</evidence>
<dbReference type="EMBL" id="PRDL01000001">
    <property type="protein sequence ID" value="MBE8716478.1"/>
    <property type="molecule type" value="Genomic_DNA"/>
</dbReference>
<organism evidence="13 14">
    <name type="scientific">Cellvibrio polysaccharolyticus</name>
    <dbReference type="NCBI Taxonomy" id="2082724"/>
    <lineage>
        <taxon>Bacteria</taxon>
        <taxon>Pseudomonadati</taxon>
        <taxon>Pseudomonadota</taxon>
        <taxon>Gammaproteobacteria</taxon>
        <taxon>Cellvibrionales</taxon>
        <taxon>Cellvibrionaceae</taxon>
        <taxon>Cellvibrio</taxon>
    </lineage>
</organism>
<proteinExistence type="inferred from homology"/>
<evidence type="ECO:0000256" key="3">
    <source>
        <dbReference type="ARBA" id="ARBA00022475"/>
    </source>
</evidence>
<gene>
    <name evidence="13" type="ORF">C4F51_04670</name>
</gene>
<dbReference type="GO" id="GO:0015627">
    <property type="term" value="C:type II protein secretion system complex"/>
    <property type="evidence" value="ECO:0007669"/>
    <property type="project" value="InterPro"/>
</dbReference>
<keyword evidence="5" id="KW-0997">Cell inner membrane</keyword>
<dbReference type="AlphaFoldDB" id="A0A928V290"/>
<dbReference type="InterPro" id="IPR012902">
    <property type="entry name" value="N_methyl_site"/>
</dbReference>
<dbReference type="InterPro" id="IPR045584">
    <property type="entry name" value="Pilin-like"/>
</dbReference>
<evidence type="ECO:0000256" key="11">
    <source>
        <dbReference type="SAM" id="Phobius"/>
    </source>
</evidence>
<reference evidence="13" key="1">
    <citation type="submission" date="2018-07" db="EMBL/GenBank/DDBJ databases">
        <title>Genome assembly of strain Ka43.</title>
        <authorList>
            <person name="Kukolya J."/>
            <person name="Nagy I."/>
            <person name="Horvath B."/>
            <person name="Toth A."/>
        </authorList>
    </citation>
    <scope>NUCLEOTIDE SEQUENCE</scope>
    <source>
        <strain evidence="13">KB43</strain>
    </source>
</reference>
<protein>
    <recommendedName>
        <fullName evidence="2">Type II secretion system protein H</fullName>
    </recommendedName>
    <alternativeName>
        <fullName evidence="10">General secretion pathway protein H</fullName>
    </alternativeName>
</protein>
<evidence type="ECO:0000313" key="14">
    <source>
        <dbReference type="Proteomes" id="UP000652567"/>
    </source>
</evidence>
<sequence length="183" mass="19380">MDERCMTRRKQAAGFTLMELLITMVILAIVLAIAAPSFSVLLKNNRAATLGEELSGAIQYARAEAVKRARYVSVCASSDGSSCSNDWSQGFIVVADTAANETENSVTVGEVLRVWQNLGSDVVITPPANVSFLRFMPGGRLAQVGAPPFSFQTRIDGCQGSDRARTVTVGLAGASSVTRADCS</sequence>
<evidence type="ECO:0000256" key="4">
    <source>
        <dbReference type="ARBA" id="ARBA00022481"/>
    </source>
</evidence>
<dbReference type="Proteomes" id="UP000652567">
    <property type="component" value="Unassembled WGS sequence"/>
</dbReference>
<dbReference type="Pfam" id="PF12019">
    <property type="entry name" value="GspH"/>
    <property type="match status" value="1"/>
</dbReference>
<accession>A0A928V290</accession>
<evidence type="ECO:0000256" key="1">
    <source>
        <dbReference type="ARBA" id="ARBA00004377"/>
    </source>
</evidence>
<dbReference type="SUPFAM" id="SSF54523">
    <property type="entry name" value="Pili subunits"/>
    <property type="match status" value="1"/>
</dbReference>
<feature type="domain" description="General secretion pathway GspH" evidence="12">
    <location>
        <begin position="52"/>
        <end position="173"/>
    </location>
</feature>
<name>A0A928V290_9GAMM</name>
<keyword evidence="14" id="KW-1185">Reference proteome</keyword>
<keyword evidence="7 11" id="KW-1133">Transmembrane helix</keyword>